<feature type="chain" id="PRO_5023915342" description="Cystatin domain-containing protein" evidence="4">
    <location>
        <begin position="23"/>
        <end position="117"/>
    </location>
</feature>
<dbReference type="EMBL" id="RWGY01000469">
    <property type="protein sequence ID" value="TVU01263.1"/>
    <property type="molecule type" value="Genomic_DNA"/>
</dbReference>
<feature type="non-terminal residue" evidence="6">
    <location>
        <position position="1"/>
    </location>
</feature>
<evidence type="ECO:0000313" key="6">
    <source>
        <dbReference type="EMBL" id="TVU01263.1"/>
    </source>
</evidence>
<dbReference type="InterPro" id="IPR000010">
    <property type="entry name" value="Cystatin_dom"/>
</dbReference>
<comment type="caution">
    <text evidence="6">The sequence shown here is derived from an EMBL/GenBank/DDBJ whole genome shotgun (WGS) entry which is preliminary data.</text>
</comment>
<keyword evidence="3" id="KW-0789">Thiol protease inhibitor</keyword>
<feature type="signal peptide" evidence="4">
    <location>
        <begin position="1"/>
        <end position="22"/>
    </location>
</feature>
<dbReference type="Proteomes" id="UP000324897">
    <property type="component" value="Unassembled WGS sequence"/>
</dbReference>
<protein>
    <recommendedName>
        <fullName evidence="5">Cystatin domain-containing protein</fullName>
    </recommendedName>
</protein>
<evidence type="ECO:0000256" key="2">
    <source>
        <dbReference type="ARBA" id="ARBA00022690"/>
    </source>
</evidence>
<dbReference type="Gene3D" id="3.10.450.10">
    <property type="match status" value="1"/>
</dbReference>
<comment type="similarity">
    <text evidence="1">Belongs to the cystatin family. Phytocystatin subfamily.</text>
</comment>
<sequence length="117" mass="12559">MKSTLVCVLVVLAIYIVIRTSATVDPVDANDLFILALGRWAVMEHNKQANDKIKFNKVVSGDVDDAPLDRLYHLVIDAVNSGGKDASCSTFYHSAPGTACTIAKVPNNAAAFIELLP</sequence>
<dbReference type="AlphaFoldDB" id="A0A5J9SQI9"/>
<evidence type="ECO:0000259" key="5">
    <source>
        <dbReference type="Pfam" id="PF16845"/>
    </source>
</evidence>
<dbReference type="PANTHER" id="PTHR47116">
    <property type="entry name" value="PHLOEM FILAMENT PROTEIN"/>
    <property type="match status" value="1"/>
</dbReference>
<dbReference type="OrthoDB" id="2016588at2759"/>
<proteinExistence type="inferred from homology"/>
<name>A0A5J9SQI9_9POAL</name>
<keyword evidence="2" id="KW-0646">Protease inhibitor</keyword>
<dbReference type="SUPFAM" id="SSF54403">
    <property type="entry name" value="Cystatin/monellin"/>
    <property type="match status" value="1"/>
</dbReference>
<evidence type="ECO:0000256" key="3">
    <source>
        <dbReference type="ARBA" id="ARBA00022704"/>
    </source>
</evidence>
<dbReference type="InterPro" id="IPR046350">
    <property type="entry name" value="Cystatin_sf"/>
</dbReference>
<dbReference type="GO" id="GO:0004869">
    <property type="term" value="F:cysteine-type endopeptidase inhibitor activity"/>
    <property type="evidence" value="ECO:0007669"/>
    <property type="project" value="UniProtKB-KW"/>
</dbReference>
<dbReference type="InterPro" id="IPR027214">
    <property type="entry name" value="Cystatin"/>
</dbReference>
<dbReference type="Gramene" id="TVU01263">
    <property type="protein sequence ID" value="TVU01263"/>
    <property type="gene ID" value="EJB05_53302"/>
</dbReference>
<gene>
    <name evidence="6" type="ORF">EJB05_53302</name>
</gene>
<keyword evidence="4" id="KW-0732">Signal</keyword>
<feature type="domain" description="Cystatin" evidence="5">
    <location>
        <begin position="28"/>
        <end position="86"/>
    </location>
</feature>
<evidence type="ECO:0000256" key="1">
    <source>
        <dbReference type="ARBA" id="ARBA00007233"/>
    </source>
</evidence>
<dbReference type="Pfam" id="PF16845">
    <property type="entry name" value="SQAPI"/>
    <property type="match status" value="1"/>
</dbReference>
<evidence type="ECO:0000313" key="7">
    <source>
        <dbReference type="Proteomes" id="UP000324897"/>
    </source>
</evidence>
<organism evidence="6 7">
    <name type="scientific">Eragrostis curvula</name>
    <name type="common">weeping love grass</name>
    <dbReference type="NCBI Taxonomy" id="38414"/>
    <lineage>
        <taxon>Eukaryota</taxon>
        <taxon>Viridiplantae</taxon>
        <taxon>Streptophyta</taxon>
        <taxon>Embryophyta</taxon>
        <taxon>Tracheophyta</taxon>
        <taxon>Spermatophyta</taxon>
        <taxon>Magnoliopsida</taxon>
        <taxon>Liliopsida</taxon>
        <taxon>Poales</taxon>
        <taxon>Poaceae</taxon>
        <taxon>PACMAD clade</taxon>
        <taxon>Chloridoideae</taxon>
        <taxon>Eragrostideae</taxon>
        <taxon>Eragrostidinae</taxon>
        <taxon>Eragrostis</taxon>
    </lineage>
</organism>
<reference evidence="6 7" key="1">
    <citation type="journal article" date="2019" name="Sci. Rep.">
        <title>A high-quality genome of Eragrostis curvula grass provides insights into Poaceae evolution and supports new strategies to enhance forage quality.</title>
        <authorList>
            <person name="Carballo J."/>
            <person name="Santos B.A.C.M."/>
            <person name="Zappacosta D."/>
            <person name="Garbus I."/>
            <person name="Selva J.P."/>
            <person name="Gallo C.A."/>
            <person name="Diaz A."/>
            <person name="Albertini E."/>
            <person name="Caccamo M."/>
            <person name="Echenique V."/>
        </authorList>
    </citation>
    <scope>NUCLEOTIDE SEQUENCE [LARGE SCALE GENOMIC DNA]</scope>
    <source>
        <strain evidence="7">cv. Victoria</strain>
        <tissue evidence="6">Leaf</tissue>
    </source>
</reference>
<accession>A0A5J9SQI9</accession>
<keyword evidence="7" id="KW-1185">Reference proteome</keyword>
<evidence type="ECO:0000256" key="4">
    <source>
        <dbReference type="SAM" id="SignalP"/>
    </source>
</evidence>